<feature type="domain" description="Asn/Gln amidotransferase" evidence="11">
    <location>
        <begin position="327"/>
        <end position="474"/>
    </location>
</feature>
<comment type="similarity">
    <text evidence="1 10">Belongs to the GatB/GatE family. GatB subfamily.</text>
</comment>
<dbReference type="SMART" id="SM00845">
    <property type="entry name" value="GatB_Yqey"/>
    <property type="match status" value="1"/>
</dbReference>
<dbReference type="GO" id="GO:0070681">
    <property type="term" value="P:glutaminyl-tRNAGln biosynthesis via transamidation"/>
    <property type="evidence" value="ECO:0007669"/>
    <property type="project" value="TreeGrafter"/>
</dbReference>
<evidence type="ECO:0000256" key="5">
    <source>
        <dbReference type="ARBA" id="ARBA00022840"/>
    </source>
</evidence>
<dbReference type="InterPro" id="IPR018027">
    <property type="entry name" value="Asn/Gln_amidotransferase"/>
</dbReference>
<comment type="catalytic activity">
    <reaction evidence="9 10">
        <text>L-glutamyl-tRNA(Gln) + L-glutamine + ATP + H2O = L-glutaminyl-tRNA(Gln) + L-glutamate + ADP + phosphate + H(+)</text>
        <dbReference type="Rhea" id="RHEA:17521"/>
        <dbReference type="Rhea" id="RHEA-COMP:9681"/>
        <dbReference type="Rhea" id="RHEA-COMP:9684"/>
        <dbReference type="ChEBI" id="CHEBI:15377"/>
        <dbReference type="ChEBI" id="CHEBI:15378"/>
        <dbReference type="ChEBI" id="CHEBI:29985"/>
        <dbReference type="ChEBI" id="CHEBI:30616"/>
        <dbReference type="ChEBI" id="CHEBI:43474"/>
        <dbReference type="ChEBI" id="CHEBI:58359"/>
        <dbReference type="ChEBI" id="CHEBI:78520"/>
        <dbReference type="ChEBI" id="CHEBI:78521"/>
        <dbReference type="ChEBI" id="CHEBI:456216"/>
    </reaction>
</comment>
<evidence type="ECO:0000313" key="12">
    <source>
        <dbReference type="EMBL" id="SDJ30942.1"/>
    </source>
</evidence>
<dbReference type="Pfam" id="PF02934">
    <property type="entry name" value="GatB_N"/>
    <property type="match status" value="1"/>
</dbReference>
<dbReference type="InterPro" id="IPR017958">
    <property type="entry name" value="Gln-tRNA_amidoTrfase_suB_CS"/>
</dbReference>
<evidence type="ECO:0000256" key="7">
    <source>
        <dbReference type="ARBA" id="ARBA00024799"/>
    </source>
</evidence>
<evidence type="ECO:0000256" key="2">
    <source>
        <dbReference type="ARBA" id="ARBA00011123"/>
    </source>
</evidence>
<dbReference type="GO" id="GO:0005524">
    <property type="term" value="F:ATP binding"/>
    <property type="evidence" value="ECO:0007669"/>
    <property type="project" value="UniProtKB-KW"/>
</dbReference>
<dbReference type="PROSITE" id="PS01234">
    <property type="entry name" value="GATB"/>
    <property type="match status" value="1"/>
</dbReference>
<dbReference type="GO" id="GO:0050566">
    <property type="term" value="F:asparaginyl-tRNA synthase (glutamine-hydrolyzing) activity"/>
    <property type="evidence" value="ECO:0007669"/>
    <property type="project" value="RHEA"/>
</dbReference>
<dbReference type="SUPFAM" id="SSF55931">
    <property type="entry name" value="Glutamine synthetase/guanido kinase"/>
    <property type="match status" value="1"/>
</dbReference>
<dbReference type="Proteomes" id="UP000183255">
    <property type="component" value="Unassembled WGS sequence"/>
</dbReference>
<evidence type="ECO:0000259" key="11">
    <source>
        <dbReference type="SMART" id="SM00845"/>
    </source>
</evidence>
<dbReference type="PANTHER" id="PTHR11659:SF0">
    <property type="entry name" value="GLUTAMYL-TRNA(GLN) AMIDOTRANSFERASE SUBUNIT B, MITOCHONDRIAL"/>
    <property type="match status" value="1"/>
</dbReference>
<name>A0A1G8SNY0_9CLOT</name>
<sequence>MKHYEAVIGLEVHVELSTKTKAFCGCTTEYGGKPNSHVCPVCLGLPGALPRINLEVVNKAIKTGLALNCSINRMNRFDRKNYFYPDAPKNYQITQNDFPICYEGYIDVETEESGKKRIGIERIHMEEDAGKQLHSKNGTLVDFNRSGVPLIEIVSKPDLRTPEEATQYLTKLRSILFSLGVSDVKMEEGSLRCDGNISIREKGAEALGVKSEIKNMNSFKALEKALRYEFDRQVRALEEGETLRVETRRWDEAEEKTVVMRSKEMANDYRYFPEGDLVTLKISEEWIEGIRASIKELPHEKEERFVAEYGIPKYDAMVLTLEESLADFFDETAKISKDPKGASNWLMGDISRLMNEKDILAKDLPFSPQDLSDLLLLIKEGTISTAIAKKVVELMMNEGKNPKVLVEEHGLIQNSDEGYILDEVKKVLDAHPNVVEDYRNGKTKIMGFAVGQTMKATKGKANPAIINKLVQEELDRRIQ</sequence>
<comment type="function">
    <text evidence="7 10">Allows the formation of correctly charged Asn-tRNA(Asn) or Gln-tRNA(Gln) through the transamidation of misacylated Asp-tRNA(Asn) or Glu-tRNA(Gln) in organisms which lack either or both of asparaginyl-tRNA or glutaminyl-tRNA synthetases. The reaction takes place in the presence of glutamine and ATP through an activated phospho-Asp-tRNA(Asn) or phospho-Glu-tRNA(Gln).</text>
</comment>
<evidence type="ECO:0000256" key="9">
    <source>
        <dbReference type="ARBA" id="ARBA00047913"/>
    </source>
</evidence>
<dbReference type="InterPro" id="IPR017959">
    <property type="entry name" value="Asn/Gln-tRNA_amidoTrfase_suB/E"/>
</dbReference>
<evidence type="ECO:0000256" key="6">
    <source>
        <dbReference type="ARBA" id="ARBA00022917"/>
    </source>
</evidence>
<keyword evidence="3 10" id="KW-0436">Ligase</keyword>
<evidence type="ECO:0000256" key="10">
    <source>
        <dbReference type="HAMAP-Rule" id="MF_00121"/>
    </source>
</evidence>
<dbReference type="HAMAP" id="MF_00121">
    <property type="entry name" value="GatB"/>
    <property type="match status" value="1"/>
</dbReference>
<dbReference type="EMBL" id="FNDZ01000013">
    <property type="protein sequence ID" value="SDJ30942.1"/>
    <property type="molecule type" value="Genomic_DNA"/>
</dbReference>
<proteinExistence type="inferred from homology"/>
<reference evidence="12 13" key="1">
    <citation type="submission" date="2016-10" db="EMBL/GenBank/DDBJ databases">
        <authorList>
            <person name="de Groot N.N."/>
        </authorList>
    </citation>
    <scope>NUCLEOTIDE SEQUENCE [LARGE SCALE GENOMIC DNA]</scope>
    <source>
        <strain evidence="12 13">CGMCC 1.5058</strain>
    </source>
</reference>
<evidence type="ECO:0000313" key="13">
    <source>
        <dbReference type="Proteomes" id="UP000183255"/>
    </source>
</evidence>
<dbReference type="NCBIfam" id="TIGR00133">
    <property type="entry name" value="gatB"/>
    <property type="match status" value="1"/>
</dbReference>
<dbReference type="Pfam" id="PF02637">
    <property type="entry name" value="GatB_Yqey"/>
    <property type="match status" value="1"/>
</dbReference>
<dbReference type="InterPro" id="IPR003789">
    <property type="entry name" value="Asn/Gln_tRNA_amidoTrase-B-like"/>
</dbReference>
<dbReference type="Gene3D" id="1.10.10.410">
    <property type="match status" value="1"/>
</dbReference>
<dbReference type="InterPro" id="IPR042114">
    <property type="entry name" value="GatB_C_1"/>
</dbReference>
<dbReference type="RefSeq" id="WP_031577466.1">
    <property type="nucleotide sequence ID" value="NZ_FNDZ01000013.1"/>
</dbReference>
<dbReference type="GO" id="GO:0006412">
    <property type="term" value="P:translation"/>
    <property type="evidence" value="ECO:0007669"/>
    <property type="project" value="UniProtKB-UniRule"/>
</dbReference>
<comment type="subunit">
    <text evidence="2 10">Heterotrimer of A, B and C subunits.</text>
</comment>
<dbReference type="GO" id="GO:0016740">
    <property type="term" value="F:transferase activity"/>
    <property type="evidence" value="ECO:0007669"/>
    <property type="project" value="UniProtKB-KW"/>
</dbReference>
<dbReference type="InterPro" id="IPR006075">
    <property type="entry name" value="Asn/Gln-tRNA_Trfase_suB/E_cat"/>
</dbReference>
<keyword evidence="4 10" id="KW-0547">Nucleotide-binding</keyword>
<dbReference type="NCBIfam" id="NF004012">
    <property type="entry name" value="PRK05477.1-2"/>
    <property type="match status" value="1"/>
</dbReference>
<dbReference type="FunFam" id="1.10.150.380:FF:000001">
    <property type="entry name" value="Aspartyl/glutamyl-tRNA(Asn/Gln) amidotransferase subunit B"/>
    <property type="match status" value="1"/>
</dbReference>
<dbReference type="InterPro" id="IPR014746">
    <property type="entry name" value="Gln_synth/guanido_kin_cat_dom"/>
</dbReference>
<organism evidence="12 13">
    <name type="scientific">Proteiniclasticum ruminis</name>
    <dbReference type="NCBI Taxonomy" id="398199"/>
    <lineage>
        <taxon>Bacteria</taxon>
        <taxon>Bacillati</taxon>
        <taxon>Bacillota</taxon>
        <taxon>Clostridia</taxon>
        <taxon>Eubacteriales</taxon>
        <taxon>Clostridiaceae</taxon>
        <taxon>Proteiniclasticum</taxon>
    </lineage>
</organism>
<comment type="catalytic activity">
    <reaction evidence="8 10">
        <text>L-aspartyl-tRNA(Asn) + L-glutamine + ATP + H2O = L-asparaginyl-tRNA(Asn) + L-glutamate + ADP + phosphate + 2 H(+)</text>
        <dbReference type="Rhea" id="RHEA:14513"/>
        <dbReference type="Rhea" id="RHEA-COMP:9674"/>
        <dbReference type="Rhea" id="RHEA-COMP:9677"/>
        <dbReference type="ChEBI" id="CHEBI:15377"/>
        <dbReference type="ChEBI" id="CHEBI:15378"/>
        <dbReference type="ChEBI" id="CHEBI:29985"/>
        <dbReference type="ChEBI" id="CHEBI:30616"/>
        <dbReference type="ChEBI" id="CHEBI:43474"/>
        <dbReference type="ChEBI" id="CHEBI:58359"/>
        <dbReference type="ChEBI" id="CHEBI:78515"/>
        <dbReference type="ChEBI" id="CHEBI:78516"/>
        <dbReference type="ChEBI" id="CHEBI:456216"/>
    </reaction>
</comment>
<accession>A0A1G8SNY0</accession>
<evidence type="ECO:0000256" key="1">
    <source>
        <dbReference type="ARBA" id="ARBA00005306"/>
    </source>
</evidence>
<evidence type="ECO:0000256" key="3">
    <source>
        <dbReference type="ARBA" id="ARBA00022598"/>
    </source>
</evidence>
<dbReference type="InterPro" id="IPR004413">
    <property type="entry name" value="GatB"/>
</dbReference>
<dbReference type="FunFam" id="1.10.10.410:FF:000001">
    <property type="entry name" value="Aspartyl/glutamyl-tRNA(Asn/Gln) amidotransferase subunit B"/>
    <property type="match status" value="1"/>
</dbReference>
<keyword evidence="12" id="KW-0808">Transferase</keyword>
<dbReference type="GO" id="GO:0050567">
    <property type="term" value="F:glutaminyl-tRNA synthase (glutamine-hydrolyzing) activity"/>
    <property type="evidence" value="ECO:0007669"/>
    <property type="project" value="UniProtKB-UniRule"/>
</dbReference>
<keyword evidence="5 10" id="KW-0067">ATP-binding</keyword>
<dbReference type="Gene3D" id="1.10.150.380">
    <property type="entry name" value="GatB domain, N-terminal subdomain"/>
    <property type="match status" value="1"/>
</dbReference>
<evidence type="ECO:0000256" key="8">
    <source>
        <dbReference type="ARBA" id="ARBA00047380"/>
    </source>
</evidence>
<keyword evidence="6 10" id="KW-0648">Protein biosynthesis</keyword>
<protein>
    <recommendedName>
        <fullName evidence="10">Aspartyl/glutamyl-tRNA(Asn/Gln) amidotransferase subunit B</fullName>
        <shortName evidence="10">Asp/Glu-ADT subunit B</shortName>
        <ecNumber evidence="10">6.3.5.-</ecNumber>
    </recommendedName>
</protein>
<evidence type="ECO:0000256" key="4">
    <source>
        <dbReference type="ARBA" id="ARBA00022741"/>
    </source>
</evidence>
<dbReference type="AlphaFoldDB" id="A0A1G8SNY0"/>
<dbReference type="InterPro" id="IPR023168">
    <property type="entry name" value="GatB_Yqey_C_2"/>
</dbReference>
<gene>
    <name evidence="10" type="primary">gatB</name>
    <name evidence="12" type="ORF">SAMN05421804_11322</name>
</gene>
<dbReference type="EC" id="6.3.5.-" evidence="10"/>
<dbReference type="PANTHER" id="PTHR11659">
    <property type="entry name" value="GLUTAMYL-TRNA GLN AMIDOTRANSFERASE SUBUNIT B MITOCHONDRIAL AND PROKARYOTIC PET112-RELATED"/>
    <property type="match status" value="1"/>
</dbReference>
<dbReference type="NCBIfam" id="NF004014">
    <property type="entry name" value="PRK05477.1-4"/>
    <property type="match status" value="1"/>
</dbReference>
<dbReference type="SUPFAM" id="SSF89095">
    <property type="entry name" value="GatB/YqeY motif"/>
    <property type="match status" value="1"/>
</dbReference>